<feature type="compositionally biased region" description="Basic residues" evidence="1">
    <location>
        <begin position="230"/>
        <end position="247"/>
    </location>
</feature>
<evidence type="ECO:0000256" key="1">
    <source>
        <dbReference type="SAM" id="MobiDB-lite"/>
    </source>
</evidence>
<organism evidence="2 3">
    <name type="scientific">Angomonas deanei</name>
    <dbReference type="NCBI Taxonomy" id="59799"/>
    <lineage>
        <taxon>Eukaryota</taxon>
        <taxon>Discoba</taxon>
        <taxon>Euglenozoa</taxon>
        <taxon>Kinetoplastea</taxon>
        <taxon>Metakinetoplastina</taxon>
        <taxon>Trypanosomatida</taxon>
        <taxon>Trypanosomatidae</taxon>
        <taxon>Strigomonadinae</taxon>
        <taxon>Angomonas</taxon>
    </lineage>
</organism>
<dbReference type="OrthoDB" id="348678at2759"/>
<protein>
    <submittedName>
        <fullName evidence="2">Uncharacterized protein</fullName>
    </submittedName>
</protein>
<gene>
    <name evidence="2" type="ORF">ADEAN_000207200</name>
</gene>
<accession>A0A7G2C6D6</accession>
<keyword evidence="3" id="KW-1185">Reference proteome</keyword>
<reference evidence="2 3" key="1">
    <citation type="submission" date="2020-08" db="EMBL/GenBank/DDBJ databases">
        <authorList>
            <person name="Newling K."/>
            <person name="Davey J."/>
            <person name="Forrester S."/>
        </authorList>
    </citation>
    <scope>NUCLEOTIDE SEQUENCE [LARGE SCALE GENOMIC DNA]</scope>
    <source>
        <strain evidence="3">Crithidia deanei Carvalho (ATCC PRA-265)</strain>
    </source>
</reference>
<proteinExistence type="predicted"/>
<evidence type="ECO:0000313" key="3">
    <source>
        <dbReference type="Proteomes" id="UP000515908"/>
    </source>
</evidence>
<dbReference type="VEuPathDB" id="TriTrypDB:ADEAN_000207200"/>
<evidence type="ECO:0000313" key="2">
    <source>
        <dbReference type="EMBL" id="CAD2214621.1"/>
    </source>
</evidence>
<feature type="region of interest" description="Disordered" evidence="1">
    <location>
        <begin position="213"/>
        <end position="247"/>
    </location>
</feature>
<dbReference type="AlphaFoldDB" id="A0A7G2C6D6"/>
<name>A0A7G2C6D6_9TRYP</name>
<dbReference type="Proteomes" id="UP000515908">
    <property type="component" value="Chromosome 03"/>
</dbReference>
<sequence length="247" mass="27114">MGFDYRKLSVTAVVLCMMGVESRTFDLIANVGLDQSFGFPGAYGECTSIQSGANGYGRKGCETPSITTALLMNDAVNHDYLFILGGWQRKECTLQDSNIAFSYLSSMFATVTTTRSFPLPNVLPALGAADSVPDGYFDPSATTQSVLQGEVGYLQNMVLTGDEASRMGTCGYYSRQPTTDLRMIVLYTLVWSTTVQPPAGLRRPVRTARLAADGARRRPCLRSAGDHHRSPPAHRQRLRRDRCHPED</sequence>
<dbReference type="EMBL" id="LR877147">
    <property type="protein sequence ID" value="CAD2214621.1"/>
    <property type="molecule type" value="Genomic_DNA"/>
</dbReference>